<comment type="similarity">
    <text evidence="1">Belongs to the protein kinase superfamily. CAMK Ser/Thr protein kinase family. CaMK subfamily.</text>
</comment>
<reference evidence="8" key="1">
    <citation type="submission" date="2023-12" db="EMBL/GenBank/DDBJ databases">
        <title>Genome assembly of Anisodus tanguticus.</title>
        <authorList>
            <person name="Wang Y.-J."/>
        </authorList>
    </citation>
    <scope>NUCLEOTIDE SEQUENCE</scope>
    <source>
        <strain evidence="8">KB-2021</strain>
        <tissue evidence="8">Leaf</tissue>
    </source>
</reference>
<dbReference type="InterPro" id="IPR011009">
    <property type="entry name" value="Kinase-like_dom_sf"/>
</dbReference>
<dbReference type="Proteomes" id="UP001291623">
    <property type="component" value="Unassembled WGS sequence"/>
</dbReference>
<evidence type="ECO:0000259" key="7">
    <source>
        <dbReference type="PROSITE" id="PS50011"/>
    </source>
</evidence>
<evidence type="ECO:0000256" key="6">
    <source>
        <dbReference type="ARBA" id="ARBA00022840"/>
    </source>
</evidence>
<evidence type="ECO:0000313" key="8">
    <source>
        <dbReference type="EMBL" id="KAK4377397.1"/>
    </source>
</evidence>
<evidence type="ECO:0000313" key="9">
    <source>
        <dbReference type="Proteomes" id="UP001291623"/>
    </source>
</evidence>
<name>A0AAE1SWF0_9SOLA</name>
<dbReference type="GO" id="GO:0004674">
    <property type="term" value="F:protein serine/threonine kinase activity"/>
    <property type="evidence" value="ECO:0007669"/>
    <property type="project" value="UniProtKB-KW"/>
</dbReference>
<dbReference type="Pfam" id="PF00069">
    <property type="entry name" value="Pkinase"/>
    <property type="match status" value="1"/>
</dbReference>
<evidence type="ECO:0000256" key="5">
    <source>
        <dbReference type="ARBA" id="ARBA00022777"/>
    </source>
</evidence>
<dbReference type="PANTHER" id="PTHR24349">
    <property type="entry name" value="SERINE/THREONINE-PROTEIN KINASE"/>
    <property type="match status" value="1"/>
</dbReference>
<dbReference type="PROSITE" id="PS50011">
    <property type="entry name" value="PROTEIN_KINASE_DOM"/>
    <property type="match status" value="1"/>
</dbReference>
<proteinExistence type="inferred from homology"/>
<comment type="caution">
    <text evidence="8">The sequence shown here is derived from an EMBL/GenBank/DDBJ whole genome shotgun (WGS) entry which is preliminary data.</text>
</comment>
<dbReference type="SUPFAM" id="SSF56112">
    <property type="entry name" value="Protein kinase-like (PK-like)"/>
    <property type="match status" value="1"/>
</dbReference>
<gene>
    <name evidence="8" type="ORF">RND71_003693</name>
</gene>
<keyword evidence="6" id="KW-0067">ATP-binding</keyword>
<feature type="domain" description="Protein kinase" evidence="7">
    <location>
        <begin position="1"/>
        <end position="92"/>
    </location>
</feature>
<dbReference type="AlphaFoldDB" id="A0AAE1SWF0"/>
<dbReference type="EMBL" id="JAVYJV010000002">
    <property type="protein sequence ID" value="KAK4377397.1"/>
    <property type="molecule type" value="Genomic_DNA"/>
</dbReference>
<keyword evidence="5" id="KW-0418">Kinase</keyword>
<dbReference type="InterPro" id="IPR050205">
    <property type="entry name" value="CDPK_Ser/Thr_kinases"/>
</dbReference>
<dbReference type="InterPro" id="IPR000719">
    <property type="entry name" value="Prot_kinase_dom"/>
</dbReference>
<evidence type="ECO:0000256" key="4">
    <source>
        <dbReference type="ARBA" id="ARBA00022741"/>
    </source>
</evidence>
<evidence type="ECO:0000256" key="3">
    <source>
        <dbReference type="ARBA" id="ARBA00022679"/>
    </source>
</evidence>
<dbReference type="Gene3D" id="1.10.510.10">
    <property type="entry name" value="Transferase(Phosphotransferase) domain 1"/>
    <property type="match status" value="1"/>
</dbReference>
<keyword evidence="3" id="KW-0808">Transferase</keyword>
<evidence type="ECO:0000256" key="2">
    <source>
        <dbReference type="ARBA" id="ARBA00022527"/>
    </source>
</evidence>
<evidence type="ECO:0000256" key="1">
    <source>
        <dbReference type="ARBA" id="ARBA00005354"/>
    </source>
</evidence>
<organism evidence="8 9">
    <name type="scientific">Anisodus tanguticus</name>
    <dbReference type="NCBI Taxonomy" id="243964"/>
    <lineage>
        <taxon>Eukaryota</taxon>
        <taxon>Viridiplantae</taxon>
        <taxon>Streptophyta</taxon>
        <taxon>Embryophyta</taxon>
        <taxon>Tracheophyta</taxon>
        <taxon>Spermatophyta</taxon>
        <taxon>Magnoliopsida</taxon>
        <taxon>eudicotyledons</taxon>
        <taxon>Gunneridae</taxon>
        <taxon>Pentapetalae</taxon>
        <taxon>asterids</taxon>
        <taxon>lamiids</taxon>
        <taxon>Solanales</taxon>
        <taxon>Solanaceae</taxon>
        <taxon>Solanoideae</taxon>
        <taxon>Hyoscyameae</taxon>
        <taxon>Anisodus</taxon>
    </lineage>
</organism>
<keyword evidence="9" id="KW-1185">Reference proteome</keyword>
<dbReference type="GO" id="GO:0005524">
    <property type="term" value="F:ATP binding"/>
    <property type="evidence" value="ECO:0007669"/>
    <property type="project" value="UniProtKB-KW"/>
</dbReference>
<accession>A0AAE1SWF0</accession>
<sequence length="92" mass="10336">MLVEWHLLFAPVGQIFTDVVGSPYYVAPEVLLKHYGPEADVWTARVILYILLSGVPPFWAGIYSKFNVYVVNFISISINSQSEFNRNAAGDI</sequence>
<keyword evidence="2" id="KW-0723">Serine/threonine-protein kinase</keyword>
<protein>
    <recommendedName>
        <fullName evidence="7">Protein kinase domain-containing protein</fullName>
    </recommendedName>
</protein>
<keyword evidence="4" id="KW-0547">Nucleotide-binding</keyword>